<name>A0A061RJL4_9CHLO</name>
<dbReference type="Gene3D" id="3.40.350.10">
    <property type="entry name" value="Creatinase/prolidase N-terminal domain"/>
    <property type="match status" value="1"/>
</dbReference>
<reference evidence="8" key="1">
    <citation type="submission" date="2014-05" db="EMBL/GenBank/DDBJ databases">
        <title>The transcriptome of the halophilic microalga Tetraselmis sp. GSL018 isolated from the Great Salt Lake, Utah.</title>
        <authorList>
            <person name="Jinkerson R.E."/>
            <person name="D'Adamo S."/>
            <person name="Posewitz M.C."/>
        </authorList>
    </citation>
    <scope>NUCLEOTIDE SEQUENCE</scope>
    <source>
        <strain evidence="8">GSL018</strain>
    </source>
</reference>
<dbReference type="InterPro" id="IPR029149">
    <property type="entry name" value="Creatin/AminoP/Spt16_N"/>
</dbReference>
<keyword evidence="8" id="KW-0031">Aminopeptidase</keyword>
<dbReference type="Gene3D" id="3.90.230.10">
    <property type="entry name" value="Creatinase/methionine aminopeptidase superfamily"/>
    <property type="match status" value="1"/>
</dbReference>
<organism evidence="8">
    <name type="scientific">Tetraselmis sp. GSL018</name>
    <dbReference type="NCBI Taxonomy" id="582737"/>
    <lineage>
        <taxon>Eukaryota</taxon>
        <taxon>Viridiplantae</taxon>
        <taxon>Chlorophyta</taxon>
        <taxon>core chlorophytes</taxon>
        <taxon>Chlorodendrophyceae</taxon>
        <taxon>Chlorodendrales</taxon>
        <taxon>Chlorodendraceae</taxon>
        <taxon>Tetraselmis</taxon>
    </lineage>
</organism>
<dbReference type="AlphaFoldDB" id="A0A061RJL4"/>
<dbReference type="InterPro" id="IPR000994">
    <property type="entry name" value="Pept_M24"/>
</dbReference>
<dbReference type="GO" id="GO:0005739">
    <property type="term" value="C:mitochondrion"/>
    <property type="evidence" value="ECO:0007669"/>
    <property type="project" value="TreeGrafter"/>
</dbReference>
<evidence type="ECO:0000259" key="6">
    <source>
        <dbReference type="SMART" id="SM01011"/>
    </source>
</evidence>
<feature type="domain" description="Aminopeptidase P N-terminal" evidence="6">
    <location>
        <begin position="54"/>
        <end position="195"/>
    </location>
</feature>
<evidence type="ECO:0000313" key="8">
    <source>
        <dbReference type="EMBL" id="JAC70701.1"/>
    </source>
</evidence>
<dbReference type="InterPro" id="IPR007865">
    <property type="entry name" value="Aminopep_P_N"/>
</dbReference>
<evidence type="ECO:0000256" key="1">
    <source>
        <dbReference type="ARBA" id="ARBA00001936"/>
    </source>
</evidence>
<comment type="similarity">
    <text evidence="2">Belongs to the peptidase M24B family.</text>
</comment>
<dbReference type="EMBL" id="GBEZ01027423">
    <property type="protein sequence ID" value="JAC59885.1"/>
    <property type="molecule type" value="Transcribed_RNA"/>
</dbReference>
<comment type="cofactor">
    <cofactor evidence="1">
        <name>Mn(2+)</name>
        <dbReference type="ChEBI" id="CHEBI:29035"/>
    </cofactor>
</comment>
<dbReference type="SUPFAM" id="SSF55920">
    <property type="entry name" value="Creatinase/aminopeptidase"/>
    <property type="match status" value="1"/>
</dbReference>
<dbReference type="GO" id="GO:0006508">
    <property type="term" value="P:proteolysis"/>
    <property type="evidence" value="ECO:0007669"/>
    <property type="project" value="TreeGrafter"/>
</dbReference>
<dbReference type="CDD" id="cd01087">
    <property type="entry name" value="Prolidase"/>
    <property type="match status" value="1"/>
</dbReference>
<keyword evidence="8" id="KW-0645">Protease</keyword>
<gene>
    <name evidence="8" type="primary">PEPP</name>
    <name evidence="7" type="ORF">TSPGSL018_30354</name>
    <name evidence="8" type="ORF">TSPGSL018_3563</name>
</gene>
<evidence type="ECO:0000256" key="2">
    <source>
        <dbReference type="ARBA" id="ARBA00008766"/>
    </source>
</evidence>
<evidence type="ECO:0000256" key="5">
    <source>
        <dbReference type="ARBA" id="ARBA00023211"/>
    </source>
</evidence>
<keyword evidence="4" id="KW-0378">Hydrolase</keyword>
<dbReference type="InterPro" id="IPR052433">
    <property type="entry name" value="X-Pro_dipept-like"/>
</dbReference>
<dbReference type="Pfam" id="PF00557">
    <property type="entry name" value="Peptidase_M24"/>
    <property type="match status" value="1"/>
</dbReference>
<dbReference type="GO" id="GO:0070006">
    <property type="term" value="F:metalloaminopeptidase activity"/>
    <property type="evidence" value="ECO:0007669"/>
    <property type="project" value="InterPro"/>
</dbReference>
<dbReference type="PANTHER" id="PTHR43226:SF4">
    <property type="entry name" value="XAA-PRO AMINOPEPTIDASE 3"/>
    <property type="match status" value="1"/>
</dbReference>
<evidence type="ECO:0000313" key="7">
    <source>
        <dbReference type="EMBL" id="JAC59885.1"/>
    </source>
</evidence>
<protein>
    <submittedName>
        <fullName evidence="8">Xaa-Pro aminopeptidase</fullName>
    </submittedName>
</protein>
<dbReference type="SUPFAM" id="SSF53092">
    <property type="entry name" value="Creatinase/prolidase N-terminal domain"/>
    <property type="match status" value="1"/>
</dbReference>
<keyword evidence="5" id="KW-0464">Manganese</keyword>
<accession>A0A061RJL4</accession>
<dbReference type="EMBL" id="GBEZ01015463">
    <property type="protein sequence ID" value="JAC70701.1"/>
    <property type="molecule type" value="Transcribed_RNA"/>
</dbReference>
<dbReference type="InterPro" id="IPR036005">
    <property type="entry name" value="Creatinase/aminopeptidase-like"/>
</dbReference>
<evidence type="ECO:0000256" key="4">
    <source>
        <dbReference type="ARBA" id="ARBA00022801"/>
    </source>
</evidence>
<dbReference type="GO" id="GO:0030145">
    <property type="term" value="F:manganese ion binding"/>
    <property type="evidence" value="ECO:0007669"/>
    <property type="project" value="InterPro"/>
</dbReference>
<proteinExistence type="inferred from homology"/>
<dbReference type="PANTHER" id="PTHR43226">
    <property type="entry name" value="XAA-PRO AMINOPEPTIDASE 3"/>
    <property type="match status" value="1"/>
</dbReference>
<dbReference type="SMART" id="SM01011">
    <property type="entry name" value="AMP_N"/>
    <property type="match status" value="1"/>
</dbReference>
<evidence type="ECO:0000256" key="3">
    <source>
        <dbReference type="ARBA" id="ARBA00022723"/>
    </source>
</evidence>
<sequence>MIRVLRAVPLRGFQAGTAFLMGYRYSACRGLAAGQPIPETHPEVLGAEELLPGLPVAEFVERRRQLASLLPQGAAVVLPPAAQAYVTGIIPYPYRQDADFLYLTGITQPSFAVIHKQQGPGDGPAADPGDHRFVLFVPAPNKERERWDGVPLREGVARDVFGADDVYTVTEMPSVMRQLLEGAAGIFYDADAYGGRLHREVPYLRDALTAGTVRPLRPYLHAMRWIKSPREAQLMRESADLAARSIRKCMSLTHSTNSEHFLAATFEYECKVNGAQRVAYPPVVAGGADACTIHYLRNDKMLEEGKLVLMDAGCEFWGYASDVTRTWPVGGRFSGPQCEVYDAVLEVHRQCVDACRAGRTLRQIHALSVQLISQAIARLGLLGEADPQAIAAGRYRPLYCHSIGHWLGMDTHDTSSIPHDRPLQPGTVMAIEPGLYVPDEPAFGRYAGIGVRIEDVVAVQPGGGPPEVMSRHVPTDPEEIEAIVRGGG</sequence>
<dbReference type="Pfam" id="PF05195">
    <property type="entry name" value="AMP_N"/>
    <property type="match status" value="1"/>
</dbReference>
<keyword evidence="3" id="KW-0479">Metal-binding</keyword>